<feature type="compositionally biased region" description="Pro residues" evidence="1">
    <location>
        <begin position="246"/>
        <end position="262"/>
    </location>
</feature>
<feature type="compositionally biased region" description="Basic and acidic residues" evidence="1">
    <location>
        <begin position="178"/>
        <end position="200"/>
    </location>
</feature>
<dbReference type="InterPro" id="IPR040052">
    <property type="entry name" value="RBM17"/>
</dbReference>
<evidence type="ECO:0000313" key="3">
    <source>
        <dbReference type="EMBL" id="CCX04861.1"/>
    </source>
</evidence>
<sequence length="512" mass="55844">MSAPPVRPGGGMSGLYANLLGDSSTSSATISKAPVVFSKPAEASSTTTSTTEDSTPAQAAASAQKKINAAALRFQPTITKRPTPATKKSMNFKPIGMPAAVANKSEDKEGPTAPATVAKPVVKTTLEDWVGDDEDVNGFYSSHKDRPRGGRKKRKKNKATPPPPTNWDDVYDPLRPNSYEEYKEGDEKIREMEDWRERLYGKKRRRYDDSSDSEDDRRPVARGFAPPSNYSFAPPPSFAPPAGDASPPPPPTSSAPPPPPVEVPDDISGEDAFARRMRMSQQGAVGYSGISQAPTEAPPPPPPPQHAPAPPSPTPSAVISRAPVMFEQPVKLDRAESPEYEPEPESSEPSLRPGQSGFAKRLMEKQGWKAGQGLGKDGSGITKAIQMVQAGKKDGPARGKIIDKNKPRKDLQKGERSQVVHFRGIIDGKKELFDHGELMQKVGDEYKRYGRVVQIVINWDEEGERADVYVLFADEGTAQMAVNGLQRREIFEGNTTTAEFYSKEKFEARDFE</sequence>
<dbReference type="Pfam" id="PF01585">
    <property type="entry name" value="G-patch"/>
    <property type="match status" value="1"/>
</dbReference>
<dbReference type="Proteomes" id="UP000018144">
    <property type="component" value="Unassembled WGS sequence"/>
</dbReference>
<dbReference type="GO" id="GO:0045292">
    <property type="term" value="P:mRNA cis splicing, via spliceosome"/>
    <property type="evidence" value="ECO:0007669"/>
    <property type="project" value="InterPro"/>
</dbReference>
<dbReference type="InterPro" id="IPR035979">
    <property type="entry name" value="RBD_domain_sf"/>
</dbReference>
<dbReference type="SUPFAM" id="SSF54928">
    <property type="entry name" value="RNA-binding domain, RBD"/>
    <property type="match status" value="1"/>
</dbReference>
<name>U4KVD0_PYROM</name>
<dbReference type="OrthoDB" id="5411533at2759"/>
<dbReference type="PANTHER" id="PTHR13288">
    <property type="entry name" value="SPLICING FACTOR 45 SPF45"/>
    <property type="match status" value="1"/>
</dbReference>
<feature type="region of interest" description="Disordered" evidence="1">
    <location>
        <begin position="35"/>
        <end position="357"/>
    </location>
</feature>
<dbReference type="InterPro" id="IPR000467">
    <property type="entry name" value="G_patch_dom"/>
</dbReference>
<dbReference type="OMA" id="GPMSEVI"/>
<organism evidence="3 4">
    <name type="scientific">Pyronema omphalodes (strain CBS 100304)</name>
    <name type="common">Pyronema confluens</name>
    <dbReference type="NCBI Taxonomy" id="1076935"/>
    <lineage>
        <taxon>Eukaryota</taxon>
        <taxon>Fungi</taxon>
        <taxon>Dikarya</taxon>
        <taxon>Ascomycota</taxon>
        <taxon>Pezizomycotina</taxon>
        <taxon>Pezizomycetes</taxon>
        <taxon>Pezizales</taxon>
        <taxon>Pyronemataceae</taxon>
        <taxon>Pyronema</taxon>
    </lineage>
</organism>
<dbReference type="Gene3D" id="3.30.70.330">
    <property type="match status" value="1"/>
</dbReference>
<dbReference type="AlphaFoldDB" id="U4KVD0"/>
<dbReference type="EMBL" id="HF935218">
    <property type="protein sequence ID" value="CCX04861.1"/>
    <property type="molecule type" value="Genomic_DNA"/>
</dbReference>
<dbReference type="InterPro" id="IPR012677">
    <property type="entry name" value="Nucleotide-bd_a/b_plait_sf"/>
</dbReference>
<feature type="compositionally biased region" description="Low complexity" evidence="1">
    <location>
        <begin position="44"/>
        <end position="71"/>
    </location>
</feature>
<feature type="compositionally biased region" description="Basic residues" evidence="1">
    <location>
        <begin position="149"/>
        <end position="158"/>
    </location>
</feature>
<dbReference type="PANTHER" id="PTHR13288:SF8">
    <property type="entry name" value="SPLICING FACTOR 45"/>
    <property type="match status" value="1"/>
</dbReference>
<dbReference type="GO" id="GO:0003676">
    <property type="term" value="F:nucleic acid binding"/>
    <property type="evidence" value="ECO:0007669"/>
    <property type="project" value="InterPro"/>
</dbReference>
<evidence type="ECO:0000256" key="1">
    <source>
        <dbReference type="SAM" id="MobiDB-lite"/>
    </source>
</evidence>
<reference evidence="3 4" key="1">
    <citation type="journal article" date="2013" name="PLoS Genet.">
        <title>The genome and development-dependent transcriptomes of Pyronema confluens: a window into fungal evolution.</title>
        <authorList>
            <person name="Traeger S."/>
            <person name="Altegoer F."/>
            <person name="Freitag M."/>
            <person name="Gabaldon T."/>
            <person name="Kempken F."/>
            <person name="Kumar A."/>
            <person name="Marcet-Houben M."/>
            <person name="Poggeler S."/>
            <person name="Stajich J.E."/>
            <person name="Nowrousian M."/>
        </authorList>
    </citation>
    <scope>NUCLEOTIDE SEQUENCE [LARGE SCALE GENOMIC DNA]</scope>
    <source>
        <strain evidence="4">CBS 100304</strain>
        <tissue evidence="3">Vegetative mycelium</tissue>
    </source>
</reference>
<dbReference type="PROSITE" id="PS50174">
    <property type="entry name" value="G_PATCH"/>
    <property type="match status" value="1"/>
</dbReference>
<evidence type="ECO:0000259" key="2">
    <source>
        <dbReference type="PROSITE" id="PS50174"/>
    </source>
</evidence>
<protein>
    <submittedName>
        <fullName evidence="3">Similar to DNA-damage-repair/toleration protein DRT111, chloroplastic acc. no. P42698</fullName>
    </submittedName>
</protein>
<gene>
    <name evidence="3" type="ORF">PCON_03843</name>
</gene>
<dbReference type="STRING" id="1076935.U4KVD0"/>
<evidence type="ECO:0000313" key="4">
    <source>
        <dbReference type="Proteomes" id="UP000018144"/>
    </source>
</evidence>
<feature type="domain" description="G-patch" evidence="2">
    <location>
        <begin position="355"/>
        <end position="395"/>
    </location>
</feature>
<accession>U4KVD0</accession>
<proteinExistence type="predicted"/>
<dbReference type="SMART" id="SM00443">
    <property type="entry name" value="G_patch"/>
    <property type="match status" value="1"/>
</dbReference>
<dbReference type="eggNOG" id="KOG1996">
    <property type="taxonomic scope" value="Eukaryota"/>
</dbReference>
<dbReference type="GO" id="GO:0071011">
    <property type="term" value="C:precatalytic spliceosome"/>
    <property type="evidence" value="ECO:0007669"/>
    <property type="project" value="TreeGrafter"/>
</dbReference>
<keyword evidence="4" id="KW-1185">Reference proteome</keyword>
<feature type="compositionally biased region" description="Pro residues" evidence="1">
    <location>
        <begin position="296"/>
        <end position="314"/>
    </location>
</feature>